<dbReference type="SUPFAM" id="SSF81901">
    <property type="entry name" value="HCP-like"/>
    <property type="match status" value="1"/>
</dbReference>
<dbReference type="InterPro" id="IPR006597">
    <property type="entry name" value="Sel1-like"/>
</dbReference>
<evidence type="ECO:0000313" key="1">
    <source>
        <dbReference type="EMBL" id="MBA2116670.1"/>
    </source>
</evidence>
<comment type="caution">
    <text evidence="1">The sequence shown here is derived from an EMBL/GenBank/DDBJ whole genome shotgun (WGS) entry which is preliminary data.</text>
</comment>
<proteinExistence type="predicted"/>
<dbReference type="SMART" id="SM00671">
    <property type="entry name" value="SEL1"/>
    <property type="match status" value="3"/>
</dbReference>
<dbReference type="PANTHER" id="PTHR43628">
    <property type="entry name" value="ACTIVATOR OF C KINASE PROTEIN 1-RELATED"/>
    <property type="match status" value="1"/>
</dbReference>
<dbReference type="RefSeq" id="WP_207398074.1">
    <property type="nucleotide sequence ID" value="NZ_JABRWO010000011.1"/>
</dbReference>
<evidence type="ECO:0008006" key="3">
    <source>
        <dbReference type="Google" id="ProtNLM"/>
    </source>
</evidence>
<dbReference type="AlphaFoldDB" id="A0A7V8V855"/>
<reference evidence="1 2" key="1">
    <citation type="submission" date="2020-05" db="EMBL/GenBank/DDBJ databases">
        <title>Bremerella alba sp. nov., a novel planctomycete isolated from the surface of the macroalga Fucus spiralis.</title>
        <authorList>
            <person name="Godinho O."/>
            <person name="Botelho R."/>
            <person name="Albuquerque L."/>
            <person name="Wiegand S."/>
            <person name="Da Costa M.S."/>
            <person name="Lobo-Da-Cunha A."/>
            <person name="Jogler C."/>
            <person name="Lage O.M."/>
        </authorList>
    </citation>
    <scope>NUCLEOTIDE SEQUENCE [LARGE SCALE GENOMIC DNA]</scope>
    <source>
        <strain evidence="1 2">FF15</strain>
    </source>
</reference>
<dbReference type="InterPro" id="IPR011990">
    <property type="entry name" value="TPR-like_helical_dom_sf"/>
</dbReference>
<dbReference type="Gene3D" id="1.25.40.10">
    <property type="entry name" value="Tetratricopeptide repeat domain"/>
    <property type="match status" value="2"/>
</dbReference>
<dbReference type="Pfam" id="PF08238">
    <property type="entry name" value="Sel1"/>
    <property type="match status" value="2"/>
</dbReference>
<name>A0A7V8V855_9BACT</name>
<gene>
    <name evidence="1" type="ORF">HOV93_38620</name>
</gene>
<accession>A0A7V8V855</accession>
<sequence length="189" mass="21207">MSFGSNEEEQLNLPELRQKVAEGVTAMVNLGLHYLNEQEFDQAACYLQAAANFEHPDAIYYLAQMHLNGDGVEQNNELAVEMLIHLAQQHLNGQGMYPAEELLRKVWARGICRDRIDAFYRDIYERSLIAAEDGHDVAMVQAALLLMTVLAQGEKPSPEDTEKARQLLTEAASLGNENAQMLLRQFADS</sequence>
<dbReference type="EMBL" id="JABRWO010000011">
    <property type="protein sequence ID" value="MBA2116670.1"/>
    <property type="molecule type" value="Genomic_DNA"/>
</dbReference>
<organism evidence="1 2">
    <name type="scientific">Bremerella alba</name>
    <dbReference type="NCBI Taxonomy" id="980252"/>
    <lineage>
        <taxon>Bacteria</taxon>
        <taxon>Pseudomonadati</taxon>
        <taxon>Planctomycetota</taxon>
        <taxon>Planctomycetia</taxon>
        <taxon>Pirellulales</taxon>
        <taxon>Pirellulaceae</taxon>
        <taxon>Bremerella</taxon>
    </lineage>
</organism>
<keyword evidence="2" id="KW-1185">Reference proteome</keyword>
<evidence type="ECO:0000313" key="2">
    <source>
        <dbReference type="Proteomes" id="UP000551616"/>
    </source>
</evidence>
<dbReference type="PANTHER" id="PTHR43628:SF1">
    <property type="entry name" value="CHITIN SYNTHASE REGULATORY FACTOR 2-RELATED"/>
    <property type="match status" value="1"/>
</dbReference>
<dbReference type="InterPro" id="IPR052945">
    <property type="entry name" value="Mitotic_Regulator"/>
</dbReference>
<protein>
    <recommendedName>
        <fullName evidence="3">Sel1 repeat family protein</fullName>
    </recommendedName>
</protein>
<dbReference type="Proteomes" id="UP000551616">
    <property type="component" value="Unassembled WGS sequence"/>
</dbReference>